<evidence type="ECO:0000256" key="1">
    <source>
        <dbReference type="SAM" id="MobiDB-lite"/>
    </source>
</evidence>
<evidence type="ECO:0000313" key="2">
    <source>
        <dbReference type="EMBL" id="KAF2213623.1"/>
    </source>
</evidence>
<protein>
    <submittedName>
        <fullName evidence="2">Uncharacterized protein</fullName>
    </submittedName>
</protein>
<proteinExistence type="predicted"/>
<reference evidence="2" key="1">
    <citation type="journal article" date="2020" name="Stud. Mycol.">
        <title>101 Dothideomycetes genomes: a test case for predicting lifestyles and emergence of pathogens.</title>
        <authorList>
            <person name="Haridas S."/>
            <person name="Albert R."/>
            <person name="Binder M."/>
            <person name="Bloem J."/>
            <person name="Labutti K."/>
            <person name="Salamov A."/>
            <person name="Andreopoulos B."/>
            <person name="Baker S."/>
            <person name="Barry K."/>
            <person name="Bills G."/>
            <person name="Bluhm B."/>
            <person name="Cannon C."/>
            <person name="Castanera R."/>
            <person name="Culley D."/>
            <person name="Daum C."/>
            <person name="Ezra D."/>
            <person name="Gonzalez J."/>
            <person name="Henrissat B."/>
            <person name="Kuo A."/>
            <person name="Liang C."/>
            <person name="Lipzen A."/>
            <person name="Lutzoni F."/>
            <person name="Magnuson J."/>
            <person name="Mondo S."/>
            <person name="Nolan M."/>
            <person name="Ohm R."/>
            <person name="Pangilinan J."/>
            <person name="Park H.-J."/>
            <person name="Ramirez L."/>
            <person name="Alfaro M."/>
            <person name="Sun H."/>
            <person name="Tritt A."/>
            <person name="Yoshinaga Y."/>
            <person name="Zwiers L.-H."/>
            <person name="Turgeon B."/>
            <person name="Goodwin S."/>
            <person name="Spatafora J."/>
            <person name="Crous P."/>
            <person name="Grigoriev I."/>
        </authorList>
    </citation>
    <scope>NUCLEOTIDE SEQUENCE</scope>
    <source>
        <strain evidence="2">SCOH1-5</strain>
    </source>
</reference>
<dbReference type="AlphaFoldDB" id="A0A6A6FJP6"/>
<name>A0A6A6FJP6_9PEZI</name>
<feature type="compositionally biased region" description="Polar residues" evidence="1">
    <location>
        <begin position="1"/>
        <end position="13"/>
    </location>
</feature>
<dbReference type="EMBL" id="ML992670">
    <property type="protein sequence ID" value="KAF2213623.1"/>
    <property type="molecule type" value="Genomic_DNA"/>
</dbReference>
<organism evidence="2 3">
    <name type="scientific">Cercospora zeae-maydis SCOH1-5</name>
    <dbReference type="NCBI Taxonomy" id="717836"/>
    <lineage>
        <taxon>Eukaryota</taxon>
        <taxon>Fungi</taxon>
        <taxon>Dikarya</taxon>
        <taxon>Ascomycota</taxon>
        <taxon>Pezizomycotina</taxon>
        <taxon>Dothideomycetes</taxon>
        <taxon>Dothideomycetidae</taxon>
        <taxon>Mycosphaerellales</taxon>
        <taxon>Mycosphaerellaceae</taxon>
        <taxon>Cercospora</taxon>
    </lineage>
</organism>
<feature type="region of interest" description="Disordered" evidence="1">
    <location>
        <begin position="1"/>
        <end position="40"/>
    </location>
</feature>
<evidence type="ECO:0000313" key="3">
    <source>
        <dbReference type="Proteomes" id="UP000799539"/>
    </source>
</evidence>
<keyword evidence="3" id="KW-1185">Reference proteome</keyword>
<gene>
    <name evidence="2" type="ORF">CERZMDRAFT_96454</name>
</gene>
<sequence>MTHANTINQTNQIPPARPCAGSTLIWEGTGSHADVSSPSEEPVIVMDSEQDPDRAQFSNAMSTNHYTEFPAPLNAMVAEHGLRFRRAERGTKHLALSTASLGMGLEL</sequence>
<dbReference type="Proteomes" id="UP000799539">
    <property type="component" value="Unassembled WGS sequence"/>
</dbReference>
<accession>A0A6A6FJP6</accession>